<organism evidence="1 2">
    <name type="scientific">Trichomalopsis sarcophagae</name>
    <dbReference type="NCBI Taxonomy" id="543379"/>
    <lineage>
        <taxon>Eukaryota</taxon>
        <taxon>Metazoa</taxon>
        <taxon>Ecdysozoa</taxon>
        <taxon>Arthropoda</taxon>
        <taxon>Hexapoda</taxon>
        <taxon>Insecta</taxon>
        <taxon>Pterygota</taxon>
        <taxon>Neoptera</taxon>
        <taxon>Endopterygota</taxon>
        <taxon>Hymenoptera</taxon>
        <taxon>Apocrita</taxon>
        <taxon>Proctotrupomorpha</taxon>
        <taxon>Chalcidoidea</taxon>
        <taxon>Pteromalidae</taxon>
        <taxon>Pteromalinae</taxon>
        <taxon>Trichomalopsis</taxon>
    </lineage>
</organism>
<accession>A0A232ELH6</accession>
<name>A0A232ELH6_9HYME</name>
<protein>
    <submittedName>
        <fullName evidence="1">Uncharacterized protein</fullName>
    </submittedName>
</protein>
<evidence type="ECO:0000313" key="2">
    <source>
        <dbReference type="Proteomes" id="UP000215335"/>
    </source>
</evidence>
<evidence type="ECO:0000313" key="1">
    <source>
        <dbReference type="EMBL" id="OXU19207.1"/>
    </source>
</evidence>
<reference evidence="1 2" key="1">
    <citation type="journal article" date="2017" name="Curr. Biol.">
        <title>The Evolution of Venom by Co-option of Single-Copy Genes.</title>
        <authorList>
            <person name="Martinson E.O."/>
            <person name="Mrinalini"/>
            <person name="Kelkar Y.D."/>
            <person name="Chang C.H."/>
            <person name="Werren J.H."/>
        </authorList>
    </citation>
    <scope>NUCLEOTIDE SEQUENCE [LARGE SCALE GENOMIC DNA]</scope>
    <source>
        <strain evidence="1 2">Alberta</strain>
        <tissue evidence="1">Whole body</tissue>
    </source>
</reference>
<keyword evidence="2" id="KW-1185">Reference proteome</keyword>
<proteinExistence type="predicted"/>
<dbReference type="AlphaFoldDB" id="A0A232ELH6"/>
<gene>
    <name evidence="1" type="ORF">TSAR_000042</name>
</gene>
<dbReference type="Proteomes" id="UP000215335">
    <property type="component" value="Unassembled WGS sequence"/>
</dbReference>
<comment type="caution">
    <text evidence="1">The sequence shown here is derived from an EMBL/GenBank/DDBJ whole genome shotgun (WGS) entry which is preliminary data.</text>
</comment>
<dbReference type="EMBL" id="NNAY01003555">
    <property type="protein sequence ID" value="OXU19207.1"/>
    <property type="molecule type" value="Genomic_DNA"/>
</dbReference>
<sequence>LYSSRPVCASIRNRRLVRDYNDIVNKSNVDVQRLKAKCVQFTKIVRIGGRRRDYNIMVNECNVDVQKVEAKWVQFNRNKNIKLCAMNKILLSNTLKESSI</sequence>
<feature type="non-terminal residue" evidence="1">
    <location>
        <position position="1"/>
    </location>
</feature>